<dbReference type="Proteomes" id="UP000592820">
    <property type="component" value="Unassembled WGS sequence"/>
</dbReference>
<dbReference type="Pfam" id="PF22162">
    <property type="entry name" value="PFIN"/>
    <property type="match status" value="1"/>
</dbReference>
<gene>
    <name evidence="1" type="ORF">HDG41_007782</name>
</gene>
<accession>A0A7W8LH29</accession>
<dbReference type="InterPro" id="IPR054044">
    <property type="entry name" value="PFIN"/>
</dbReference>
<reference evidence="1 2" key="1">
    <citation type="submission" date="2020-08" db="EMBL/GenBank/DDBJ databases">
        <title>Genomic Encyclopedia of Type Strains, Phase IV (KMG-V): Genome sequencing to study the core and pangenomes of soil and plant-associated prokaryotes.</title>
        <authorList>
            <person name="Whitman W."/>
        </authorList>
    </citation>
    <scope>NUCLEOTIDE SEQUENCE [LARGE SCALE GENOMIC DNA]</scope>
    <source>
        <strain evidence="1 2">JPY162</strain>
    </source>
</reference>
<evidence type="ECO:0000313" key="2">
    <source>
        <dbReference type="Proteomes" id="UP000592820"/>
    </source>
</evidence>
<dbReference type="EMBL" id="JACHDE010000039">
    <property type="protein sequence ID" value="MBB5405686.1"/>
    <property type="molecule type" value="Genomic_DNA"/>
</dbReference>
<name>A0A7W8LH29_9BURK</name>
<dbReference type="RefSeq" id="WP_184228940.1">
    <property type="nucleotide sequence ID" value="NZ_JACHDE010000039.1"/>
</dbReference>
<comment type="caution">
    <text evidence="1">The sequence shown here is derived from an EMBL/GenBank/DDBJ whole genome shotgun (WGS) entry which is preliminary data.</text>
</comment>
<organism evidence="1 2">
    <name type="scientific">Paraburkholderia youngii</name>
    <dbReference type="NCBI Taxonomy" id="2782701"/>
    <lineage>
        <taxon>Bacteria</taxon>
        <taxon>Pseudomonadati</taxon>
        <taxon>Pseudomonadota</taxon>
        <taxon>Betaproteobacteria</taxon>
        <taxon>Burkholderiales</taxon>
        <taxon>Burkholderiaceae</taxon>
        <taxon>Paraburkholderia</taxon>
    </lineage>
</organism>
<sequence length="180" mass="20030">MQTYIGPSESAVASKAALFKVATDRGHIIMSVDSDQDKNEERAIVEVRRDALLGLWRNWTTTENELVCSSRAPSNPLRRKLAFADEAFMLGRIAPIPLAEVRCRVRPQSIARSTNASSFVQTTTQPYVCVADGIDRMLWLTSTGARCFPVVCLVPEAPLLSRLAGTPRSQWVRVSELLRR</sequence>
<proteinExistence type="predicted"/>
<evidence type="ECO:0000313" key="1">
    <source>
        <dbReference type="EMBL" id="MBB5405686.1"/>
    </source>
</evidence>
<protein>
    <submittedName>
        <fullName evidence="1">Uncharacterized protein</fullName>
    </submittedName>
</protein>
<dbReference type="AlphaFoldDB" id="A0A7W8LH29"/>